<dbReference type="EMBL" id="JBBMRA010000020">
    <property type="protein sequence ID" value="MEM5537795.1"/>
    <property type="molecule type" value="Genomic_DNA"/>
</dbReference>
<reference evidence="2 3" key="1">
    <citation type="submission" date="2024-03" db="EMBL/GenBank/DDBJ databases">
        <title>Community enrichment and isolation of bacterial strains for fucoidan degradation.</title>
        <authorList>
            <person name="Sichert A."/>
        </authorList>
    </citation>
    <scope>NUCLEOTIDE SEQUENCE [LARGE SCALE GENOMIC DNA]</scope>
    <source>
        <strain evidence="2 3">AS76</strain>
    </source>
</reference>
<sequence>MPHYVIVLFIALFSLQASAADYPNVRVATLQHGTVNWEMDVIHHHRLDEKNNFTLDVMPVGGKDSSAVALQSKAVDLMFSDWIWVNRQRFNNRMFGFSPVSAAAGGLYAQPDSAIRSLNDLHNQRVGIAGGSVDKSWLLLQAYSKQHLGRDLKEVIEPVFAAPPLLNKLMYDGKLALSLNFWHYSAKLKARGFKPIITVEEIIKGLGVETQVPLVGWVFAEGWRQNNPQLLGQFLTASQQARHILLTSDAEWQRIRPLMRVKNDEVFDALKQSYRAGVLRQFERTELDALDKLYRIMAKEGGAALTGGAEQLDRTLFWLPNPDGGVIQLDTGSAQ</sequence>
<evidence type="ECO:0000313" key="2">
    <source>
        <dbReference type="EMBL" id="MEM5537795.1"/>
    </source>
</evidence>
<keyword evidence="3" id="KW-1185">Reference proteome</keyword>
<feature type="signal peptide" evidence="1">
    <location>
        <begin position="1"/>
        <end position="19"/>
    </location>
</feature>
<name>A0ABU9TVQ8_9GAMM</name>
<keyword evidence="1" id="KW-0732">Signal</keyword>
<dbReference type="SUPFAM" id="SSF53850">
    <property type="entry name" value="Periplasmic binding protein-like II"/>
    <property type="match status" value="1"/>
</dbReference>
<feature type="chain" id="PRO_5046201917" evidence="1">
    <location>
        <begin position="20"/>
        <end position="335"/>
    </location>
</feature>
<evidence type="ECO:0000256" key="1">
    <source>
        <dbReference type="SAM" id="SignalP"/>
    </source>
</evidence>
<accession>A0ABU9TVQ8</accession>
<dbReference type="PANTHER" id="PTHR30024">
    <property type="entry name" value="ALIPHATIC SULFONATES-BINDING PROTEIN-RELATED"/>
    <property type="match status" value="1"/>
</dbReference>
<comment type="caution">
    <text evidence="2">The sequence shown here is derived from an EMBL/GenBank/DDBJ whole genome shotgun (WGS) entry which is preliminary data.</text>
</comment>
<gene>
    <name evidence="2" type="ORF">WNY58_15525</name>
</gene>
<organism evidence="2 3">
    <name type="scientific">Neptuniibacter pectenicola</name>
    <dbReference type="NCBI Taxonomy" id="1806669"/>
    <lineage>
        <taxon>Bacteria</taxon>
        <taxon>Pseudomonadati</taxon>
        <taxon>Pseudomonadota</taxon>
        <taxon>Gammaproteobacteria</taxon>
        <taxon>Oceanospirillales</taxon>
        <taxon>Oceanospirillaceae</taxon>
        <taxon>Neptuniibacter</taxon>
    </lineage>
</organism>
<evidence type="ECO:0000313" key="3">
    <source>
        <dbReference type="Proteomes" id="UP001449225"/>
    </source>
</evidence>
<dbReference type="Gene3D" id="3.40.190.10">
    <property type="entry name" value="Periplasmic binding protein-like II"/>
    <property type="match status" value="2"/>
</dbReference>
<dbReference type="RefSeq" id="WP_342854999.1">
    <property type="nucleotide sequence ID" value="NZ_JBBMRA010000020.1"/>
</dbReference>
<protein>
    <submittedName>
        <fullName evidence="2">ABC transporter substrate-binding protein</fullName>
    </submittedName>
</protein>
<proteinExistence type="predicted"/>
<dbReference type="Proteomes" id="UP001449225">
    <property type="component" value="Unassembled WGS sequence"/>
</dbReference>
<dbReference type="PANTHER" id="PTHR30024:SF48">
    <property type="entry name" value="ABC TRANSPORTER SUBSTRATE-BINDING PROTEIN"/>
    <property type="match status" value="1"/>
</dbReference>